<name>D7A6N0_ANCN5</name>
<gene>
    <name evidence="1" type="ordered locus">Snov_2950</name>
</gene>
<reference evidence="1 2" key="1">
    <citation type="journal article" date="2012" name="Stand. Genomic Sci.">
        <title>Complete genome sequence of the facultatively chemolithoautotrophic and methylotrophic alpha Proteobacterium Starkeya novella type strain (ATCC 8093(T)).</title>
        <authorList>
            <person name="Kappler U."/>
            <person name="Davenport K."/>
            <person name="Beatson S."/>
            <person name="Lucas S."/>
            <person name="Lapidus A."/>
            <person name="Copeland A."/>
            <person name="Berry K.W."/>
            <person name="Glavina Del Rio T."/>
            <person name="Hammon N."/>
            <person name="Dalin E."/>
            <person name="Tice H."/>
            <person name="Pitluck S."/>
            <person name="Richardson P."/>
            <person name="Bruce D."/>
            <person name="Goodwin L.A."/>
            <person name="Han C."/>
            <person name="Tapia R."/>
            <person name="Detter J.C."/>
            <person name="Chang Y.J."/>
            <person name="Jeffries C.D."/>
            <person name="Land M."/>
            <person name="Hauser L."/>
            <person name="Kyrpides N.C."/>
            <person name="Goker M."/>
            <person name="Ivanova N."/>
            <person name="Klenk H.P."/>
            <person name="Woyke T."/>
        </authorList>
    </citation>
    <scope>NUCLEOTIDE SEQUENCE [LARGE SCALE GENOMIC DNA]</scope>
    <source>
        <strain evidence="2">ATCC 8093 / DSM 506 / JCM 20403 / CCM 1077 / IAM 12100 / NBRC 12443 / NCIMB 10456</strain>
    </source>
</reference>
<protein>
    <submittedName>
        <fullName evidence="1">Polymerase I and transcript release factor (Calvin) (Cav-p60)-like protein</fullName>
    </submittedName>
</protein>
<evidence type="ECO:0000313" key="2">
    <source>
        <dbReference type="Proteomes" id="UP000006633"/>
    </source>
</evidence>
<dbReference type="KEGG" id="sno:Snov_2950"/>
<dbReference type="Proteomes" id="UP000006633">
    <property type="component" value="Chromosome"/>
</dbReference>
<dbReference type="HOGENOM" id="CLU_2620327_0_0_5"/>
<accession>D7A6N0</accession>
<sequence>MKTRDEILYAIQEAAQQRLGPIRRGEVLILQVASEHNGANWTAELVELFPDDAEFSGERISLLSDIIDDIRGEHPVID</sequence>
<dbReference type="AlphaFoldDB" id="D7A6N0"/>
<evidence type="ECO:0000313" key="1">
    <source>
        <dbReference type="EMBL" id="ADH90228.1"/>
    </source>
</evidence>
<keyword evidence="2" id="KW-1185">Reference proteome</keyword>
<proteinExistence type="predicted"/>
<organism evidence="1 2">
    <name type="scientific">Ancylobacter novellus (strain ATCC 8093 / DSM 506 / JCM 20403 / CCM 1077 / IAM 12100 / NBRC 12443 / NCIMB 10456)</name>
    <name type="common">Starkeya novella</name>
    <dbReference type="NCBI Taxonomy" id="639283"/>
    <lineage>
        <taxon>Bacteria</taxon>
        <taxon>Pseudomonadati</taxon>
        <taxon>Pseudomonadota</taxon>
        <taxon>Alphaproteobacteria</taxon>
        <taxon>Hyphomicrobiales</taxon>
        <taxon>Xanthobacteraceae</taxon>
        <taxon>Ancylobacter</taxon>
    </lineage>
</organism>
<dbReference type="EMBL" id="CP002026">
    <property type="protein sequence ID" value="ADH90228.1"/>
    <property type="molecule type" value="Genomic_DNA"/>
</dbReference>
<dbReference type="RefSeq" id="WP_013167731.1">
    <property type="nucleotide sequence ID" value="NC_014217.1"/>
</dbReference>